<protein>
    <recommendedName>
        <fullName evidence="2">PBP domain-containing protein</fullName>
    </recommendedName>
</protein>
<dbReference type="PANTHER" id="PTHR30570:SF1">
    <property type="entry name" value="PHOSPHATE-BINDING PROTEIN PSTS"/>
    <property type="match status" value="1"/>
</dbReference>
<organism evidence="3">
    <name type="scientific">Magnetococcus massalia (strain MO-1)</name>
    <dbReference type="NCBI Taxonomy" id="451514"/>
    <lineage>
        <taxon>Bacteria</taxon>
        <taxon>Pseudomonadati</taxon>
        <taxon>Pseudomonadota</taxon>
        <taxon>Magnetococcia</taxon>
        <taxon>Magnetococcales</taxon>
        <taxon>Magnetococcaceae</taxon>
        <taxon>Magnetococcus</taxon>
    </lineage>
</organism>
<evidence type="ECO:0000259" key="2">
    <source>
        <dbReference type="Pfam" id="PF12849"/>
    </source>
</evidence>
<dbReference type="InterPro" id="IPR024370">
    <property type="entry name" value="PBP_domain"/>
</dbReference>
<sequence length="351" mass="38998">MIRSALILFTLLGWALPLHGEVLDPIQTIGDNFCRPGEGHPLGPGPAFSDDQERVKKSKAWQKRPISYGSWAKQSDLAITLDQHLYAALRPLVEQFARDRGLKIALKEGTCGVSQGLLNRKRVDMAGFCCPPAATDRLPGLRFHTLAISSLAVLVPRDNPLDDLTPAQVRGLFSGAITHWDKIKGFDKGALPDPSVWPLGRLHCIIRPGHWRLILDREDAFSARLHETGSIPNMIRKVASYPNAIGYEVLWDVVRFPKEAKRIKALRIDGVHPSNTAALLDGRYPFYRVHSVAVWEQEGLRNPHIDALLTFLKGKMAHLDSKFHLIPIAELPAEKWRFSGDELVGGPTHGG</sequence>
<dbReference type="EMBL" id="LO017727">
    <property type="protein sequence ID" value="CRH05348.1"/>
    <property type="molecule type" value="Genomic_DNA"/>
</dbReference>
<proteinExistence type="predicted"/>
<feature type="domain" description="PBP" evidence="2">
    <location>
        <begin position="76"/>
        <end position="312"/>
    </location>
</feature>
<dbReference type="InterPro" id="IPR050811">
    <property type="entry name" value="Phosphate_ABC_transporter"/>
</dbReference>
<dbReference type="SUPFAM" id="SSF53850">
    <property type="entry name" value="Periplasmic binding protein-like II"/>
    <property type="match status" value="1"/>
</dbReference>
<reference evidence="3" key="1">
    <citation type="submission" date="2015-04" db="EMBL/GenBank/DDBJ databases">
        <authorList>
            <person name="Syromyatnikov M.Y."/>
            <person name="Popov V.N."/>
        </authorList>
    </citation>
    <scope>NUCLEOTIDE SEQUENCE</scope>
    <source>
        <strain evidence="3">MO-1</strain>
    </source>
</reference>
<name>A0A1S7LFP5_MAGMO</name>
<dbReference type="AlphaFoldDB" id="A0A1S7LFP5"/>
<dbReference type="Pfam" id="PF12849">
    <property type="entry name" value="PBP_like_2"/>
    <property type="match status" value="1"/>
</dbReference>
<keyword evidence="1" id="KW-0732">Signal</keyword>
<evidence type="ECO:0000256" key="1">
    <source>
        <dbReference type="ARBA" id="ARBA00022729"/>
    </source>
</evidence>
<evidence type="ECO:0000313" key="3">
    <source>
        <dbReference type="EMBL" id="CRH05348.1"/>
    </source>
</evidence>
<gene>
    <name evidence="3" type="ORF">MAGMO_1154</name>
</gene>
<dbReference type="Gene3D" id="3.40.190.10">
    <property type="entry name" value="Periplasmic binding protein-like II"/>
    <property type="match status" value="2"/>
</dbReference>
<accession>A0A1S7LFP5</accession>
<dbReference type="PANTHER" id="PTHR30570">
    <property type="entry name" value="PERIPLASMIC PHOSPHATE BINDING COMPONENT OF PHOSPHATE ABC TRANSPORTER"/>
    <property type="match status" value="1"/>
</dbReference>